<accession>A0A318YZX4</accession>
<organism evidence="2 3">
    <name type="scientific">Aspergillus neoniger (strain CBS 115656)</name>
    <dbReference type="NCBI Taxonomy" id="1448310"/>
    <lineage>
        <taxon>Eukaryota</taxon>
        <taxon>Fungi</taxon>
        <taxon>Dikarya</taxon>
        <taxon>Ascomycota</taxon>
        <taxon>Pezizomycotina</taxon>
        <taxon>Eurotiomycetes</taxon>
        <taxon>Eurotiomycetidae</taxon>
        <taxon>Eurotiales</taxon>
        <taxon>Aspergillaceae</taxon>
        <taxon>Aspergillus</taxon>
        <taxon>Aspergillus subgen. Circumdati</taxon>
    </lineage>
</organism>
<evidence type="ECO:0000313" key="2">
    <source>
        <dbReference type="EMBL" id="PYH37230.1"/>
    </source>
</evidence>
<dbReference type="Pfam" id="PF23397">
    <property type="entry name" value="DUF7104"/>
    <property type="match status" value="2"/>
</dbReference>
<dbReference type="RefSeq" id="XP_025482708.1">
    <property type="nucleotide sequence ID" value="XM_025618706.1"/>
</dbReference>
<evidence type="ECO:0000313" key="3">
    <source>
        <dbReference type="Proteomes" id="UP000247647"/>
    </source>
</evidence>
<dbReference type="OrthoDB" id="3477286at2759"/>
<dbReference type="Proteomes" id="UP000247647">
    <property type="component" value="Unassembled WGS sequence"/>
</dbReference>
<dbReference type="PANTHER" id="PTHR24148">
    <property type="entry name" value="ANKYRIN REPEAT DOMAIN-CONTAINING PROTEIN 39 HOMOLOG-RELATED"/>
    <property type="match status" value="1"/>
</dbReference>
<sequence length="644" mass="72716">MSSDNSVPSFTYSTLPPNSYTRMIRLLPDENKSALIQCELFNYNLSQSGDGGHLYEALSYVWGSPARSHSIIVNGCRFYVTESLYTALLHLRDNQLERVLWIDAISIKQHDDQEKSKQIPLMRKIYAQARRVVVWLGEAQEYGDKALEVLGSLGRKQNSRPINEKDLEKCEKLLQRDWFRRIWVLQEVGVAQYISIMCGSVQINGHLFCEGVDNLKPSSTLMARISPVSFLIKGASFRSHDEHHSTATLSMGELVSMYRNHNATKQHDKVYALLGLSSDSNSAALIPDYELPWHEVFRQVTQHVFPRCSVETWCGSEIATIKGKGRILGYIYSISDSQKDSRQTFKVIFNQTCQKLGYHDIWETEWSLQASGELLQGGDIICLLEGHSKPSILRLCSDYYLVVTSVVRPKEQSQHENHSVIAGGSHSLYGLCDILLVWKIPLSEVKHNLQSPSNLIDIAPNYHEEDCEAERRQNYITSNMVDAAMKISELGLSGKEVLDNILFRSNKGDVDTEWLLYDRGVSKDLRDAIEQTLWQEEGLLSSGEEVLAVAVQESGVCGYIITRILTQRLGDSLPVSEEMVKVAAANHGRYGYQIMQQLFEYRGDSLPVSEEVVKTAAANWDGPEIMQQLFKHRGDSLPVSEAVE</sequence>
<dbReference type="Pfam" id="PF06985">
    <property type="entry name" value="HET"/>
    <property type="match status" value="1"/>
</dbReference>
<protein>
    <submittedName>
        <fullName evidence="2">HET-domain-containing protein</fullName>
    </submittedName>
</protein>
<dbReference type="GeneID" id="37121162"/>
<gene>
    <name evidence="2" type="ORF">BO87DRAFT_223658</name>
</gene>
<dbReference type="InterPro" id="IPR010730">
    <property type="entry name" value="HET"/>
</dbReference>
<reference evidence="2" key="1">
    <citation type="submission" date="2016-12" db="EMBL/GenBank/DDBJ databases">
        <title>The genomes of Aspergillus section Nigri reveals drivers in fungal speciation.</title>
        <authorList>
            <consortium name="DOE Joint Genome Institute"/>
            <person name="Vesth T.C."/>
            <person name="Nybo J."/>
            <person name="Theobald S."/>
            <person name="Brandl J."/>
            <person name="Frisvad J.C."/>
            <person name="Nielsen K.F."/>
            <person name="Lyhne E.K."/>
            <person name="Kogle M.E."/>
            <person name="Kuo A."/>
            <person name="Riley R."/>
            <person name="Clum A."/>
            <person name="Nolan M."/>
            <person name="Lipzen A."/>
            <person name="Salamov A."/>
            <person name="Henrissat B."/>
            <person name="Wiebenga A."/>
            <person name="De Vries R.P."/>
            <person name="Grigoriev I.V."/>
            <person name="Mortensen U.H."/>
            <person name="Andersen M.R."/>
            <person name="Baker S.E."/>
        </authorList>
    </citation>
    <scope>NUCLEOTIDE SEQUENCE [LARGE SCALE GENOMIC DNA]</scope>
    <source>
        <strain evidence="2">CBS 115656</strain>
    </source>
</reference>
<dbReference type="PANTHER" id="PTHR24148:SF78">
    <property type="entry name" value="HETEROKARYON INCOMPATIBILITY DOMAIN-CONTAINING PROTEIN"/>
    <property type="match status" value="1"/>
</dbReference>
<keyword evidence="3" id="KW-1185">Reference proteome</keyword>
<evidence type="ECO:0000259" key="1">
    <source>
        <dbReference type="Pfam" id="PF06985"/>
    </source>
</evidence>
<feature type="domain" description="Heterokaryon incompatibility" evidence="1">
    <location>
        <begin position="55"/>
        <end position="187"/>
    </location>
</feature>
<dbReference type="EMBL" id="KZ821451">
    <property type="protein sequence ID" value="PYH37230.1"/>
    <property type="molecule type" value="Genomic_DNA"/>
</dbReference>
<proteinExistence type="predicted"/>
<dbReference type="AlphaFoldDB" id="A0A318YZX4"/>
<dbReference type="InterPro" id="IPR055530">
    <property type="entry name" value="DUF7104"/>
</dbReference>
<name>A0A318YZX4_ASPNB</name>
<dbReference type="InterPro" id="IPR052895">
    <property type="entry name" value="HetReg/Transcr_Mod"/>
</dbReference>